<dbReference type="GeneID" id="94828227"/>
<gene>
    <name evidence="1" type="ORF">TRFO_07152</name>
</gene>
<dbReference type="EMBL" id="MLAK01000871">
    <property type="protein sequence ID" value="OHT02329.1"/>
    <property type="molecule type" value="Genomic_DNA"/>
</dbReference>
<dbReference type="InterPro" id="IPR016024">
    <property type="entry name" value="ARM-type_fold"/>
</dbReference>
<dbReference type="Proteomes" id="UP000179807">
    <property type="component" value="Unassembled WGS sequence"/>
</dbReference>
<reference evidence="1" key="1">
    <citation type="submission" date="2016-10" db="EMBL/GenBank/DDBJ databases">
        <authorList>
            <person name="Benchimol M."/>
            <person name="Almeida L.G."/>
            <person name="Vasconcelos A.T."/>
            <person name="Perreira-Neves A."/>
            <person name="Rosa I.A."/>
            <person name="Tasca T."/>
            <person name="Bogo M.R."/>
            <person name="de Souza W."/>
        </authorList>
    </citation>
    <scope>NUCLEOTIDE SEQUENCE [LARGE SCALE GENOMIC DNA]</scope>
    <source>
        <strain evidence="1">K</strain>
    </source>
</reference>
<evidence type="ECO:0000313" key="2">
    <source>
        <dbReference type="Proteomes" id="UP000179807"/>
    </source>
</evidence>
<proteinExistence type="predicted"/>
<keyword evidence="2" id="KW-1185">Reference proteome</keyword>
<sequence length="1462" mass="169099">MENLLLDENYKFLYETLYDHTQPQPTQIVTMMTRFRKNLSFSWISKIVVTKEKKADPAHVIASIIRTILQYTVHSDATVRVTAYSTLGGLLISITPFSAISFPGAFGEAIKDLEITPKLSIAIINMFMYLTRFTSPVFLEKYIIDVPVSFHFGVDVSEFIQFIPQTIKLMKDLPLELLRNILRSLICSCGRKPNAAFTSTIISLVELNFQPQMDVLMNYIQANDLDSAAVWLGPALLKDREVYNRLSPENRKLFFDYALKEFNRKPLNLCQFEHACKTCALFFRYTKGTPAYEVIKNSVMSALRNDYPPVYKVRMLFLPTPLEELTDNPNDGDSLRSARLNALATHFEDNLETADPDKIAEMFVSYQNSDNDLYCTFVDSFSRCIAEMIRHCKGETHLKLLEFILKKKNKNWVHDEAVAHLIDSIETTPCVKVFPQFIDLALDRLLDFELSSNDRLVETSLESIKKFASYDILDNLINRIIRSDWHDEAVVARRFLLLNELALLFKTKLFSMFIRIGYESLFLFENITTLSHIFAFLSNIEIRNVPQEIITFSLRFIVTHYEIYTRKELDKIGFNIPVPDKYFLDTLDTDIVTNPTINHQDALMHMKNCYSFLLSHKPTEKNDIRSLFTISMHLVPIFDSFALSGAASLADDNREYEKMMFMLATETFKTTSNDEVAAECCKYFVKSNQKLPDIVMRSVANYLCDEGTKNPDLLFLCYILTDQSDHDLAMEHLPILKQRLPPKEATILLFKLTNVVSRLAINQFPDKYSIALLEYALSLGGEYQQKVQNYIETVSFTEWPLDDEEMNACILKFIKEYIKVKINIENMSELDEIHLRFVISHIELFDEKPILQYIQDNRDVFAKIDISHTVLQPEPIFLLPLNETHTLKIASVAPLMDEGIFVNSPSLVKSYFTFSKQKISETLFETYVENFKQTKNEEALAILLEYALRVNLNVKSFDNDIFFMDSTFQLTLRHLAKLHVPIQSLDSQIIERIENKLGKKIIPELILVENDLTIQSIIRIDPNYFIDYVLNQEIYKAHDFIPLFHLLNNIPFDSQKLIALSNKYTPQYPSFTSIRKKTVYLRFLSCALFCLRAQQKTDEIQKIVESINSIFDKLLSSVFATMYKELSILFDFLVRNSMNTQSYTKFFSSLKCKTNEIYPMFIKHAAVLAVKKREGQICLSSSQLKHLTRFVLPSERNSVYLALQMFVSDVSSVDFFHYIKPYLINIQNELNYIANNFLTGTSFALFMMRLLTSPLSDNVTTDFYFSFAKAFLGNSKRPVFYNTLPLSPELNTKCQQLFDLLLSTQYSCTPLIKAIERIYAMSRLKMNKQARELFDVQVLERFLPLFEKYPTIAAGKLLYQIGRNSTDPASFFFMKLVLNTSNFLDLFVVLNTIFESMDDKFKQQVKTIVSATSYKPKSRALSMKRFIENTDKSLDFILAAADTNDVENLSKEYAELKNLLIF</sequence>
<evidence type="ECO:0000313" key="1">
    <source>
        <dbReference type="EMBL" id="OHT02329.1"/>
    </source>
</evidence>
<dbReference type="SUPFAM" id="SSF48371">
    <property type="entry name" value="ARM repeat"/>
    <property type="match status" value="1"/>
</dbReference>
<protein>
    <submittedName>
        <fullName evidence="1">Uncharacterized protein</fullName>
    </submittedName>
</protein>
<name>A0A1J4JT76_9EUKA</name>
<comment type="caution">
    <text evidence="1">The sequence shown here is derived from an EMBL/GenBank/DDBJ whole genome shotgun (WGS) entry which is preliminary data.</text>
</comment>
<dbReference type="OrthoDB" id="10521530at2759"/>
<accession>A0A1J4JT76</accession>
<organism evidence="1 2">
    <name type="scientific">Tritrichomonas foetus</name>
    <dbReference type="NCBI Taxonomy" id="1144522"/>
    <lineage>
        <taxon>Eukaryota</taxon>
        <taxon>Metamonada</taxon>
        <taxon>Parabasalia</taxon>
        <taxon>Tritrichomonadida</taxon>
        <taxon>Tritrichomonadidae</taxon>
        <taxon>Tritrichomonas</taxon>
    </lineage>
</organism>
<dbReference type="VEuPathDB" id="TrichDB:TRFO_07152"/>
<dbReference type="RefSeq" id="XP_068355465.1">
    <property type="nucleotide sequence ID" value="XM_068493523.1"/>
</dbReference>